<evidence type="ECO:0000313" key="8">
    <source>
        <dbReference type="EMBL" id="KAH7438196.1"/>
    </source>
</evidence>
<accession>A0A8T2UWB4</accession>
<feature type="compositionally biased region" description="Polar residues" evidence="6">
    <location>
        <begin position="308"/>
        <end position="321"/>
    </location>
</feature>
<dbReference type="SUPFAM" id="SSF118290">
    <property type="entry name" value="WRKY DNA-binding domain"/>
    <property type="match status" value="1"/>
</dbReference>
<reference evidence="8" key="1">
    <citation type="submission" date="2021-08" db="EMBL/GenBank/DDBJ databases">
        <title>WGS assembly of Ceratopteris richardii.</title>
        <authorList>
            <person name="Marchant D.B."/>
            <person name="Chen G."/>
            <person name="Jenkins J."/>
            <person name="Shu S."/>
            <person name="Leebens-Mack J."/>
            <person name="Grimwood J."/>
            <person name="Schmutz J."/>
            <person name="Soltis P."/>
            <person name="Soltis D."/>
            <person name="Chen Z.-H."/>
        </authorList>
    </citation>
    <scope>NUCLEOTIDE SEQUENCE</scope>
    <source>
        <strain evidence="8">Whitten #5841</strain>
        <tissue evidence="8">Leaf</tissue>
    </source>
</reference>
<keyword evidence="9" id="KW-1185">Reference proteome</keyword>
<organism evidence="8 9">
    <name type="scientific">Ceratopteris richardii</name>
    <name type="common">Triangle waterfern</name>
    <dbReference type="NCBI Taxonomy" id="49495"/>
    <lineage>
        <taxon>Eukaryota</taxon>
        <taxon>Viridiplantae</taxon>
        <taxon>Streptophyta</taxon>
        <taxon>Embryophyta</taxon>
        <taxon>Tracheophyta</taxon>
        <taxon>Polypodiopsida</taxon>
        <taxon>Polypodiidae</taxon>
        <taxon>Polypodiales</taxon>
        <taxon>Pteridineae</taxon>
        <taxon>Pteridaceae</taxon>
        <taxon>Parkerioideae</taxon>
        <taxon>Ceratopteris</taxon>
    </lineage>
</organism>
<dbReference type="GO" id="GO:0043565">
    <property type="term" value="F:sequence-specific DNA binding"/>
    <property type="evidence" value="ECO:0007669"/>
    <property type="project" value="InterPro"/>
</dbReference>
<dbReference type="SMART" id="SM00774">
    <property type="entry name" value="WRKY"/>
    <property type="match status" value="1"/>
</dbReference>
<dbReference type="GO" id="GO:0003700">
    <property type="term" value="F:DNA-binding transcription factor activity"/>
    <property type="evidence" value="ECO:0007669"/>
    <property type="project" value="InterPro"/>
</dbReference>
<dbReference type="EMBL" id="CM035409">
    <property type="protein sequence ID" value="KAH7438196.1"/>
    <property type="molecule type" value="Genomic_DNA"/>
</dbReference>
<evidence type="ECO:0000256" key="6">
    <source>
        <dbReference type="SAM" id="MobiDB-lite"/>
    </source>
</evidence>
<dbReference type="PANTHER" id="PTHR31221">
    <property type="entry name" value="WRKY TRANSCRIPTION FACTOR PROTEIN 1-RELATED"/>
    <property type="match status" value="1"/>
</dbReference>
<feature type="compositionally biased region" description="Basic residues" evidence="6">
    <location>
        <begin position="323"/>
        <end position="334"/>
    </location>
</feature>
<dbReference type="Pfam" id="PF03106">
    <property type="entry name" value="WRKY"/>
    <property type="match status" value="1"/>
</dbReference>
<proteinExistence type="predicted"/>
<feature type="compositionally biased region" description="Basic and acidic residues" evidence="6">
    <location>
        <begin position="279"/>
        <end position="300"/>
    </location>
</feature>
<dbReference type="EMBL" id="CM035409">
    <property type="protein sequence ID" value="KAH7438198.1"/>
    <property type="molecule type" value="Genomic_DNA"/>
</dbReference>
<evidence type="ECO:0000259" key="7">
    <source>
        <dbReference type="PROSITE" id="PS50811"/>
    </source>
</evidence>
<protein>
    <recommendedName>
        <fullName evidence="7">WRKY domain-containing protein</fullName>
    </recommendedName>
</protein>
<evidence type="ECO:0000313" key="9">
    <source>
        <dbReference type="Proteomes" id="UP000825935"/>
    </source>
</evidence>
<dbReference type="PANTHER" id="PTHR31221:SF334">
    <property type="entry name" value="WRKY TRANSCRIPTION FACTOR 57-RELATED"/>
    <property type="match status" value="1"/>
</dbReference>
<dbReference type="InterPro" id="IPR044810">
    <property type="entry name" value="WRKY_plant"/>
</dbReference>
<keyword evidence="2" id="KW-0805">Transcription regulation</keyword>
<dbReference type="InterPro" id="IPR036576">
    <property type="entry name" value="WRKY_dom_sf"/>
</dbReference>
<keyword evidence="3" id="KW-0238">DNA-binding</keyword>
<dbReference type="OrthoDB" id="693960at2759"/>
<evidence type="ECO:0000256" key="3">
    <source>
        <dbReference type="ARBA" id="ARBA00023125"/>
    </source>
</evidence>
<feature type="compositionally biased region" description="Basic and acidic residues" evidence="6">
    <location>
        <begin position="257"/>
        <end position="267"/>
    </location>
</feature>
<gene>
    <name evidence="8" type="ORF">KP509_04G004900</name>
</gene>
<feature type="domain" description="WRKY" evidence="7">
    <location>
        <begin position="343"/>
        <end position="408"/>
    </location>
</feature>
<feature type="region of interest" description="Disordered" evidence="6">
    <location>
        <begin position="155"/>
        <end position="198"/>
    </location>
</feature>
<dbReference type="AlphaFoldDB" id="A0A8T2UWB4"/>
<evidence type="ECO:0000256" key="2">
    <source>
        <dbReference type="ARBA" id="ARBA00023015"/>
    </source>
</evidence>
<dbReference type="Proteomes" id="UP000825935">
    <property type="component" value="Chromosome 4"/>
</dbReference>
<sequence>MEKEPRDGGSESSEHNSEDVLLPMIPSVRNPTASLQANRSAGMQEAVLDFSFQRGAYGAETGAGWFLHNAGLPTTPVSYLLAQDEPSTPLPYADSWTAPSTTTLGVPGYADQSSRWTSHNQNFPEGQDMSATVSSYIDPFNIFSSMPMDSRPYFSSAEPSYVQRSPSPSFDINRTQHQEQRKISPVTSASMPGVDFKKNRSSPRVAMLQDVPHPSLAFPMVSGAYSPGSADVQYSLQAVTASSMSSSSSEGAENIDQVDRVNEKDEVAESAAADVSETQDEKPCASKVVEETATKERASEEQDDSSMEKQPSPDSTRTQPAGKTKKKGQKRHREARVAFITKSEVEHLEDGFRWRKYGQKAVKNSPYPRSYYRCTSSKCFVKKRVERSPQDGSLVITTYEGQHNHHSPAVMRGSVTDSLHHNVPGLYAALAAAAAAAAAGAASAGPSSSFQMGSFSDLPARHSADLLPFTDSFIPPLHPPFPSPEPMSELAGRSRYELAMQLGSRQDMAVSHCNLQSSAVETSAISLTPSYLTTQEIPFAFSTPSRYVMTPSSRKPSPA</sequence>
<feature type="compositionally biased region" description="Basic and acidic residues" evidence="6">
    <location>
        <begin position="1"/>
        <end position="18"/>
    </location>
</feature>
<comment type="subcellular location">
    <subcellularLocation>
        <location evidence="1">Nucleus</location>
    </subcellularLocation>
</comment>
<dbReference type="PROSITE" id="PS50811">
    <property type="entry name" value="WRKY"/>
    <property type="match status" value="1"/>
</dbReference>
<feature type="region of interest" description="Disordered" evidence="6">
    <location>
        <begin position="243"/>
        <end position="335"/>
    </location>
</feature>
<dbReference type="FunFam" id="2.20.25.80:FF:000003">
    <property type="entry name" value="WRKY transcription factor 57"/>
    <property type="match status" value="1"/>
</dbReference>
<evidence type="ECO:0000256" key="1">
    <source>
        <dbReference type="ARBA" id="ARBA00004123"/>
    </source>
</evidence>
<name>A0A8T2UWB4_CERRI</name>
<keyword evidence="4" id="KW-0804">Transcription</keyword>
<dbReference type="Gene3D" id="2.20.25.80">
    <property type="entry name" value="WRKY domain"/>
    <property type="match status" value="1"/>
</dbReference>
<dbReference type="GO" id="GO:0005634">
    <property type="term" value="C:nucleus"/>
    <property type="evidence" value="ECO:0007669"/>
    <property type="project" value="UniProtKB-SubCell"/>
</dbReference>
<dbReference type="InterPro" id="IPR003657">
    <property type="entry name" value="WRKY_dom"/>
</dbReference>
<comment type="caution">
    <text evidence="8">The sequence shown here is derived from an EMBL/GenBank/DDBJ whole genome shotgun (WGS) entry which is preliminary data.</text>
</comment>
<keyword evidence="5" id="KW-0539">Nucleus</keyword>
<evidence type="ECO:0000256" key="5">
    <source>
        <dbReference type="ARBA" id="ARBA00023242"/>
    </source>
</evidence>
<feature type="region of interest" description="Disordered" evidence="6">
    <location>
        <begin position="1"/>
        <end position="37"/>
    </location>
</feature>
<feature type="compositionally biased region" description="Polar residues" evidence="6">
    <location>
        <begin position="162"/>
        <end position="173"/>
    </location>
</feature>
<evidence type="ECO:0000256" key="4">
    <source>
        <dbReference type="ARBA" id="ARBA00023163"/>
    </source>
</evidence>